<keyword evidence="3" id="KW-1185">Reference proteome</keyword>
<evidence type="ECO:0000313" key="3">
    <source>
        <dbReference type="Proteomes" id="UP000068210"/>
    </source>
</evidence>
<name>A0A0C4WNG1_9GAMM</name>
<dbReference type="HOGENOM" id="CLU_083287_35_3_6"/>
<organism evidence="2 3">
    <name type="scientific">Azotobacter chroococcum NCIMB 8003</name>
    <dbReference type="NCBI Taxonomy" id="1328314"/>
    <lineage>
        <taxon>Bacteria</taxon>
        <taxon>Pseudomonadati</taxon>
        <taxon>Pseudomonadota</taxon>
        <taxon>Gammaproteobacteria</taxon>
        <taxon>Pseudomonadales</taxon>
        <taxon>Pseudomonadaceae</taxon>
        <taxon>Azotobacter</taxon>
    </lineage>
</organism>
<protein>
    <submittedName>
        <fullName evidence="2">Transcriptional regulator, MarR family</fullName>
    </submittedName>
</protein>
<accession>A0A0C4WNG1</accession>
<dbReference type="RefSeq" id="WP_039805103.1">
    <property type="nucleotide sequence ID" value="NZ_CP010415.1"/>
</dbReference>
<dbReference type="InterPro" id="IPR039422">
    <property type="entry name" value="MarR/SlyA-like"/>
</dbReference>
<dbReference type="GO" id="GO:0003700">
    <property type="term" value="F:DNA-binding transcription factor activity"/>
    <property type="evidence" value="ECO:0007669"/>
    <property type="project" value="InterPro"/>
</dbReference>
<dbReference type="PANTHER" id="PTHR33164">
    <property type="entry name" value="TRANSCRIPTIONAL REGULATOR, MARR FAMILY"/>
    <property type="match status" value="1"/>
</dbReference>
<reference evidence="2 3" key="1">
    <citation type="journal article" date="2015" name="PLoS ONE">
        <title>Azotobacter Genomes: The Genome of Azotobacter chroococcum NCIMB 8003 (ATCC 4412).</title>
        <authorList>
            <person name="Robson R.L."/>
            <person name="Jones R."/>
            <person name="Robson R.M."/>
            <person name="Schwartz A."/>
            <person name="Richardson T.H."/>
        </authorList>
    </citation>
    <scope>NUCLEOTIDE SEQUENCE [LARGE SCALE GENOMIC DNA]</scope>
    <source>
        <strain evidence="2 3">NCIMB 8003</strain>
    </source>
</reference>
<evidence type="ECO:0000259" key="1">
    <source>
        <dbReference type="PROSITE" id="PS50995"/>
    </source>
</evidence>
<dbReference type="SMART" id="SM00347">
    <property type="entry name" value="HTH_MARR"/>
    <property type="match status" value="1"/>
</dbReference>
<evidence type="ECO:0000313" key="2">
    <source>
        <dbReference type="EMBL" id="AJE22076.1"/>
    </source>
</evidence>
<dbReference type="Proteomes" id="UP000068210">
    <property type="component" value="Chromosome"/>
</dbReference>
<gene>
    <name evidence="2" type="ORF">Achr_26500</name>
</gene>
<proteinExistence type="predicted"/>
<dbReference type="InterPro" id="IPR036388">
    <property type="entry name" value="WH-like_DNA-bd_sf"/>
</dbReference>
<dbReference type="Gene3D" id="1.10.10.10">
    <property type="entry name" value="Winged helix-like DNA-binding domain superfamily/Winged helix DNA-binding domain"/>
    <property type="match status" value="1"/>
</dbReference>
<dbReference type="InterPro" id="IPR000485">
    <property type="entry name" value="AsnC-type_HTH_dom"/>
</dbReference>
<dbReference type="InterPro" id="IPR036390">
    <property type="entry name" value="WH_DNA-bd_sf"/>
</dbReference>
<dbReference type="Pfam" id="PF12802">
    <property type="entry name" value="MarR_2"/>
    <property type="match status" value="1"/>
</dbReference>
<dbReference type="STRING" id="1328314.Achr_26500"/>
<dbReference type="PRINTS" id="PR00033">
    <property type="entry name" value="HTHASNC"/>
</dbReference>
<feature type="domain" description="HTH marR-type" evidence="1">
    <location>
        <begin position="4"/>
        <end position="135"/>
    </location>
</feature>
<dbReference type="KEGG" id="acx:Achr_26500"/>
<dbReference type="EMBL" id="CP010415">
    <property type="protein sequence ID" value="AJE22076.1"/>
    <property type="molecule type" value="Genomic_DNA"/>
</dbReference>
<sequence length="137" mass="14924">MLPTLCLCTKLRRATRSVNRLYDDALAGVGVNAAQYSLLRNLERLGRPSITELAEALGLDRSTLGRNLRVLEGKGLLALEGGEDQRNRLVSLTAAGRACLDQAKGDWAQVQEQLGQRLGPEKRAALMVLLDELEGLD</sequence>
<dbReference type="AlphaFoldDB" id="A0A0C4WNG1"/>
<dbReference type="GO" id="GO:0006950">
    <property type="term" value="P:response to stress"/>
    <property type="evidence" value="ECO:0007669"/>
    <property type="project" value="TreeGrafter"/>
</dbReference>
<dbReference type="PANTHER" id="PTHR33164:SF105">
    <property type="entry name" value="TRANSCRIPTIONAL REPRESSOR PROTEIN-RELATED"/>
    <property type="match status" value="1"/>
</dbReference>
<dbReference type="SUPFAM" id="SSF46785">
    <property type="entry name" value="Winged helix' DNA-binding domain"/>
    <property type="match status" value="1"/>
</dbReference>
<dbReference type="InterPro" id="IPR000835">
    <property type="entry name" value="HTH_MarR-typ"/>
</dbReference>
<dbReference type="PRINTS" id="PR00598">
    <property type="entry name" value="HTHMARR"/>
</dbReference>
<dbReference type="PROSITE" id="PS50995">
    <property type="entry name" value="HTH_MARR_2"/>
    <property type="match status" value="1"/>
</dbReference>
<dbReference type="GO" id="GO:0043565">
    <property type="term" value="F:sequence-specific DNA binding"/>
    <property type="evidence" value="ECO:0007669"/>
    <property type="project" value="InterPro"/>
</dbReference>